<dbReference type="InterPro" id="IPR036249">
    <property type="entry name" value="Thioredoxin-like_sf"/>
</dbReference>
<dbReference type="InterPro" id="IPR004045">
    <property type="entry name" value="Glutathione_S-Trfase_N"/>
</dbReference>
<sequence>MGDVKLFWTWSSPYAQRIVWALKLKGVEYEIMYEDLTNKSSLLFKYNPIHKQVPVLVHNGTPICESLVILEYIDETWKTGAPLLPEDPLARAKARFWAKFNDEQVLPSLKHAYLSHGLEQEKAKGHALNNLDVVEKQLTGKKFFSGETIGFLDIVFGWIAIYLEILEETSGMEPLDKERFPFISAWKENFSDNTFFKEDRPDKEKLITMYKGVREYFRCTAAAK</sequence>
<evidence type="ECO:0000313" key="9">
    <source>
        <dbReference type="Proteomes" id="UP000245207"/>
    </source>
</evidence>
<evidence type="ECO:0000259" key="6">
    <source>
        <dbReference type="PROSITE" id="PS50404"/>
    </source>
</evidence>
<dbReference type="SFLD" id="SFLDS00019">
    <property type="entry name" value="Glutathione_Transferase_(cytos"/>
    <property type="match status" value="1"/>
</dbReference>
<dbReference type="Gene3D" id="3.40.30.10">
    <property type="entry name" value="Glutaredoxin"/>
    <property type="match status" value="1"/>
</dbReference>
<dbReference type="CDD" id="cd03058">
    <property type="entry name" value="GST_N_Tau"/>
    <property type="match status" value="1"/>
</dbReference>
<dbReference type="InterPro" id="IPR004046">
    <property type="entry name" value="GST_C"/>
</dbReference>
<dbReference type="SUPFAM" id="SSF47616">
    <property type="entry name" value="GST C-terminal domain-like"/>
    <property type="match status" value="1"/>
</dbReference>
<dbReference type="InterPro" id="IPR045073">
    <property type="entry name" value="Omega/Tau-like"/>
</dbReference>
<protein>
    <recommendedName>
        <fullName evidence="5">Probable glutathione S-transferase</fullName>
        <ecNumber evidence="2">2.5.1.18</ecNumber>
    </recommendedName>
</protein>
<dbReference type="FunFam" id="1.20.1050.10:FF:000012">
    <property type="entry name" value="Tau class glutathione S-transferase"/>
    <property type="match status" value="1"/>
</dbReference>
<dbReference type="GO" id="GO:0004364">
    <property type="term" value="F:glutathione transferase activity"/>
    <property type="evidence" value="ECO:0007669"/>
    <property type="project" value="UniProtKB-EC"/>
</dbReference>
<organism evidence="8 9">
    <name type="scientific">Artemisia annua</name>
    <name type="common">Sweet wormwood</name>
    <dbReference type="NCBI Taxonomy" id="35608"/>
    <lineage>
        <taxon>Eukaryota</taxon>
        <taxon>Viridiplantae</taxon>
        <taxon>Streptophyta</taxon>
        <taxon>Embryophyta</taxon>
        <taxon>Tracheophyta</taxon>
        <taxon>Spermatophyta</taxon>
        <taxon>Magnoliopsida</taxon>
        <taxon>eudicotyledons</taxon>
        <taxon>Gunneridae</taxon>
        <taxon>Pentapetalae</taxon>
        <taxon>asterids</taxon>
        <taxon>campanulids</taxon>
        <taxon>Asterales</taxon>
        <taxon>Asteraceae</taxon>
        <taxon>Asteroideae</taxon>
        <taxon>Anthemideae</taxon>
        <taxon>Artemisiinae</taxon>
        <taxon>Artemisia</taxon>
    </lineage>
</organism>
<proteinExistence type="inferred from homology"/>
<evidence type="ECO:0000256" key="2">
    <source>
        <dbReference type="ARBA" id="ARBA00012452"/>
    </source>
</evidence>
<dbReference type="EMBL" id="PKPP01009890">
    <property type="protein sequence ID" value="PWA47264.1"/>
    <property type="molecule type" value="Genomic_DNA"/>
</dbReference>
<evidence type="ECO:0000313" key="8">
    <source>
        <dbReference type="EMBL" id="PWA47264.1"/>
    </source>
</evidence>
<keyword evidence="3 8" id="KW-0808">Transferase</keyword>
<evidence type="ECO:0000256" key="5">
    <source>
        <dbReference type="ARBA" id="ARBA00071370"/>
    </source>
</evidence>
<accession>A0A2U1LE69</accession>
<comment type="caution">
    <text evidence="8">The sequence shown here is derived from an EMBL/GenBank/DDBJ whole genome shotgun (WGS) entry which is preliminary data.</text>
</comment>
<comment type="catalytic activity">
    <reaction evidence="4">
        <text>RX + glutathione = an S-substituted glutathione + a halide anion + H(+)</text>
        <dbReference type="Rhea" id="RHEA:16437"/>
        <dbReference type="ChEBI" id="CHEBI:15378"/>
        <dbReference type="ChEBI" id="CHEBI:16042"/>
        <dbReference type="ChEBI" id="CHEBI:17792"/>
        <dbReference type="ChEBI" id="CHEBI:57925"/>
        <dbReference type="ChEBI" id="CHEBI:90779"/>
        <dbReference type="EC" id="2.5.1.18"/>
    </reaction>
</comment>
<gene>
    <name evidence="8" type="ORF">CTI12_AA498590</name>
</gene>
<dbReference type="Pfam" id="PF02798">
    <property type="entry name" value="GST_N"/>
    <property type="match status" value="1"/>
</dbReference>
<dbReference type="PROSITE" id="PS50405">
    <property type="entry name" value="GST_CTER"/>
    <property type="match status" value="1"/>
</dbReference>
<dbReference type="Gene3D" id="1.20.1050.10">
    <property type="match status" value="1"/>
</dbReference>
<dbReference type="SFLD" id="SFLDG00358">
    <property type="entry name" value="Main_(cytGST)"/>
    <property type="match status" value="1"/>
</dbReference>
<dbReference type="PROSITE" id="PS50404">
    <property type="entry name" value="GST_NTER"/>
    <property type="match status" value="1"/>
</dbReference>
<dbReference type="PANTHER" id="PTHR11260">
    <property type="entry name" value="GLUTATHIONE S-TRANSFERASE, GST, SUPERFAMILY, GST DOMAIN CONTAINING"/>
    <property type="match status" value="1"/>
</dbReference>
<dbReference type="GO" id="GO:0005737">
    <property type="term" value="C:cytoplasm"/>
    <property type="evidence" value="ECO:0007669"/>
    <property type="project" value="TreeGrafter"/>
</dbReference>
<dbReference type="PANTHER" id="PTHR11260:SF762">
    <property type="entry name" value="GLUTATHIONE TRANSFERASE"/>
    <property type="match status" value="1"/>
</dbReference>
<dbReference type="OrthoDB" id="4951845at2759"/>
<reference evidence="8 9" key="1">
    <citation type="journal article" date="2018" name="Mol. Plant">
        <title>The genome of Artemisia annua provides insight into the evolution of Asteraceae family and artemisinin biosynthesis.</title>
        <authorList>
            <person name="Shen Q."/>
            <person name="Zhang L."/>
            <person name="Liao Z."/>
            <person name="Wang S."/>
            <person name="Yan T."/>
            <person name="Shi P."/>
            <person name="Liu M."/>
            <person name="Fu X."/>
            <person name="Pan Q."/>
            <person name="Wang Y."/>
            <person name="Lv Z."/>
            <person name="Lu X."/>
            <person name="Zhang F."/>
            <person name="Jiang W."/>
            <person name="Ma Y."/>
            <person name="Chen M."/>
            <person name="Hao X."/>
            <person name="Li L."/>
            <person name="Tang Y."/>
            <person name="Lv G."/>
            <person name="Zhou Y."/>
            <person name="Sun X."/>
            <person name="Brodelius P.E."/>
            <person name="Rose J.K.C."/>
            <person name="Tang K."/>
        </authorList>
    </citation>
    <scope>NUCLEOTIDE SEQUENCE [LARGE SCALE GENOMIC DNA]</scope>
    <source>
        <strain evidence="9">cv. Huhao1</strain>
        <tissue evidence="8">Leaf</tissue>
    </source>
</reference>
<evidence type="ECO:0000256" key="1">
    <source>
        <dbReference type="ARBA" id="ARBA00009929"/>
    </source>
</evidence>
<comment type="similarity">
    <text evidence="1">Belongs to the GST superfamily. HSP26 family.</text>
</comment>
<keyword evidence="9" id="KW-1185">Reference proteome</keyword>
<dbReference type="FunFam" id="3.40.30.10:FF:000014">
    <property type="entry name" value="Tau class glutathione S-transferase"/>
    <property type="match status" value="1"/>
</dbReference>
<evidence type="ECO:0000256" key="4">
    <source>
        <dbReference type="ARBA" id="ARBA00047960"/>
    </source>
</evidence>
<dbReference type="Pfam" id="PF00043">
    <property type="entry name" value="GST_C"/>
    <property type="match status" value="1"/>
</dbReference>
<dbReference type="SUPFAM" id="SSF52833">
    <property type="entry name" value="Thioredoxin-like"/>
    <property type="match status" value="1"/>
</dbReference>
<dbReference type="STRING" id="35608.A0A2U1LE69"/>
<dbReference type="InterPro" id="IPR045074">
    <property type="entry name" value="GST_C_Tau"/>
</dbReference>
<dbReference type="EC" id="2.5.1.18" evidence="2"/>
<dbReference type="GO" id="GO:0006749">
    <property type="term" value="P:glutathione metabolic process"/>
    <property type="evidence" value="ECO:0007669"/>
    <property type="project" value="InterPro"/>
</dbReference>
<dbReference type="AlphaFoldDB" id="A0A2U1LE69"/>
<dbReference type="InterPro" id="IPR036282">
    <property type="entry name" value="Glutathione-S-Trfase_C_sf"/>
</dbReference>
<evidence type="ECO:0000256" key="3">
    <source>
        <dbReference type="ARBA" id="ARBA00022679"/>
    </source>
</evidence>
<dbReference type="CDD" id="cd03185">
    <property type="entry name" value="GST_C_Tau"/>
    <property type="match status" value="1"/>
</dbReference>
<dbReference type="InterPro" id="IPR010987">
    <property type="entry name" value="Glutathione-S-Trfase_C-like"/>
</dbReference>
<feature type="domain" description="GST N-terminal" evidence="6">
    <location>
        <begin position="2"/>
        <end position="81"/>
    </location>
</feature>
<name>A0A2U1LE69_ARTAN</name>
<evidence type="ECO:0000259" key="7">
    <source>
        <dbReference type="PROSITE" id="PS50405"/>
    </source>
</evidence>
<dbReference type="Proteomes" id="UP000245207">
    <property type="component" value="Unassembled WGS sequence"/>
</dbReference>
<dbReference type="SFLD" id="SFLDG01152">
    <property type="entry name" value="Main.3:_Omega-_and_Tau-like"/>
    <property type="match status" value="1"/>
</dbReference>
<dbReference type="InterPro" id="IPR040079">
    <property type="entry name" value="Glutathione_S-Trfase"/>
</dbReference>
<feature type="domain" description="GST C-terminal" evidence="7">
    <location>
        <begin position="87"/>
        <end position="210"/>
    </location>
</feature>